<protein>
    <recommendedName>
        <fullName evidence="8">Peptidase S8/S53 domain-containing protein</fullName>
    </recommendedName>
</protein>
<feature type="transmembrane region" description="Helical" evidence="6">
    <location>
        <begin position="326"/>
        <end position="346"/>
    </location>
</feature>
<dbReference type="InterPro" id="IPR036852">
    <property type="entry name" value="Peptidase_S8/S53_dom_sf"/>
</dbReference>
<reference evidence="9 10" key="1">
    <citation type="submission" date="2021-01" db="EMBL/GenBank/DDBJ databases">
        <title>Whole genome shotgun sequence of Actinoplanes durhamensis NBRC 14914.</title>
        <authorList>
            <person name="Komaki H."/>
            <person name="Tamura T."/>
        </authorList>
    </citation>
    <scope>NUCLEOTIDE SEQUENCE [LARGE SCALE GENOMIC DNA]</scope>
    <source>
        <strain evidence="9 10">NBRC 14914</strain>
    </source>
</reference>
<dbReference type="Proteomes" id="UP000637628">
    <property type="component" value="Unassembled WGS sequence"/>
</dbReference>
<evidence type="ECO:0000313" key="10">
    <source>
        <dbReference type="Proteomes" id="UP000637628"/>
    </source>
</evidence>
<evidence type="ECO:0000259" key="8">
    <source>
        <dbReference type="Pfam" id="PF00082"/>
    </source>
</evidence>
<dbReference type="EMBL" id="BOML01000043">
    <property type="protein sequence ID" value="GIE04184.1"/>
    <property type="molecule type" value="Genomic_DNA"/>
</dbReference>
<evidence type="ECO:0000256" key="4">
    <source>
        <dbReference type="ARBA" id="ARBA00022825"/>
    </source>
</evidence>
<feature type="domain" description="Peptidase S8/S53" evidence="8">
    <location>
        <begin position="53"/>
        <end position="281"/>
    </location>
</feature>
<dbReference type="SUPFAM" id="SSF52743">
    <property type="entry name" value="Subtilisin-like"/>
    <property type="match status" value="1"/>
</dbReference>
<comment type="similarity">
    <text evidence="1 5">Belongs to the peptidase S8 family.</text>
</comment>
<dbReference type="InterPro" id="IPR050131">
    <property type="entry name" value="Peptidase_S8_subtilisin-like"/>
</dbReference>
<evidence type="ECO:0000256" key="6">
    <source>
        <dbReference type="SAM" id="Phobius"/>
    </source>
</evidence>
<feature type="signal peptide" evidence="7">
    <location>
        <begin position="1"/>
        <end position="21"/>
    </location>
</feature>
<dbReference type="PRINTS" id="PR00723">
    <property type="entry name" value="SUBTILISIN"/>
</dbReference>
<evidence type="ECO:0000313" key="9">
    <source>
        <dbReference type="EMBL" id="GIE04184.1"/>
    </source>
</evidence>
<keyword evidence="4" id="KW-0720">Serine protease</keyword>
<keyword evidence="10" id="KW-1185">Reference proteome</keyword>
<feature type="chain" id="PRO_5046776704" description="Peptidase S8/S53 domain-containing protein" evidence="7">
    <location>
        <begin position="22"/>
        <end position="352"/>
    </location>
</feature>
<evidence type="ECO:0000256" key="2">
    <source>
        <dbReference type="ARBA" id="ARBA00022670"/>
    </source>
</evidence>
<dbReference type="Pfam" id="PF00082">
    <property type="entry name" value="Peptidase_S8"/>
    <property type="match status" value="1"/>
</dbReference>
<keyword evidence="3" id="KW-0378">Hydrolase</keyword>
<name>A0ABQ3Z3R7_9ACTN</name>
<evidence type="ECO:0000256" key="5">
    <source>
        <dbReference type="PROSITE-ProRule" id="PRU01240"/>
    </source>
</evidence>
<dbReference type="Gene3D" id="3.40.50.200">
    <property type="entry name" value="Peptidase S8/S53 domain"/>
    <property type="match status" value="1"/>
</dbReference>
<dbReference type="InterPro" id="IPR000209">
    <property type="entry name" value="Peptidase_S8/S53_dom"/>
</dbReference>
<comment type="caution">
    <text evidence="9">The sequence shown here is derived from an EMBL/GenBank/DDBJ whole genome shotgun (WGS) entry which is preliminary data.</text>
</comment>
<evidence type="ECO:0000256" key="3">
    <source>
        <dbReference type="ARBA" id="ARBA00022801"/>
    </source>
</evidence>
<dbReference type="RefSeq" id="WP_203730713.1">
    <property type="nucleotide sequence ID" value="NZ_BOML01000043.1"/>
</dbReference>
<comment type="caution">
    <text evidence="5">Lacks conserved residue(s) required for the propagation of feature annotation.</text>
</comment>
<accession>A0ABQ3Z3R7</accession>
<keyword evidence="2" id="KW-0645">Protease</keyword>
<keyword evidence="6" id="KW-0812">Transmembrane</keyword>
<keyword evidence="6" id="KW-1133">Transmembrane helix</keyword>
<evidence type="ECO:0000256" key="7">
    <source>
        <dbReference type="SAM" id="SignalP"/>
    </source>
</evidence>
<dbReference type="InterPro" id="IPR015500">
    <property type="entry name" value="Peptidase_S8_subtilisin-rel"/>
</dbReference>
<dbReference type="PROSITE" id="PS51892">
    <property type="entry name" value="SUBTILASE"/>
    <property type="match status" value="1"/>
</dbReference>
<organism evidence="9 10">
    <name type="scientific">Paractinoplanes durhamensis</name>
    <dbReference type="NCBI Taxonomy" id="113563"/>
    <lineage>
        <taxon>Bacteria</taxon>
        <taxon>Bacillati</taxon>
        <taxon>Actinomycetota</taxon>
        <taxon>Actinomycetes</taxon>
        <taxon>Micromonosporales</taxon>
        <taxon>Micromonosporaceae</taxon>
        <taxon>Paractinoplanes</taxon>
    </lineage>
</organism>
<keyword evidence="6" id="KW-0472">Membrane</keyword>
<proteinExistence type="inferred from homology"/>
<gene>
    <name evidence="9" type="ORF">Adu01nite_55340</name>
</gene>
<keyword evidence="7" id="KW-0732">Signal</keyword>
<dbReference type="PANTHER" id="PTHR43806">
    <property type="entry name" value="PEPTIDASE S8"/>
    <property type="match status" value="1"/>
</dbReference>
<evidence type="ECO:0000256" key="1">
    <source>
        <dbReference type="ARBA" id="ARBA00011073"/>
    </source>
</evidence>
<dbReference type="PANTHER" id="PTHR43806:SF11">
    <property type="entry name" value="CEREVISIN-RELATED"/>
    <property type="match status" value="1"/>
</dbReference>
<sequence length="352" mass="33682">MIRLLLLAALAAAPPTLPTPAGGCVPPSPVTSAETPPPLRRLAPRTIWPVSRGGGVVVAVVDTGVSAAAVDLRGAVLPGTDVTGGPADSDCRGRGTALAGIVAARPRGGSGFTGIAPSSTVLPIRVTDADGKLTGDRIAAGIRAAADDGADVILVATGVTAPSGTLAGAVRYAAGRDALVVASAADSGTGVAYPAAYPEALAVSAAEAAAAPAAAGVDLTAPADGAFSIGPTGPGHYGVEGAGVAAAYVAGAAALVRSYHPGLTADQVRDRLEATARPVPGGPATLDAYAAVTALAPRGGPAGTMAAAAPITVPVPPGISTSARTALLTAAGAAAALLVFALAAAWRRRAPA</sequence>